<keyword evidence="1" id="KW-0472">Membrane</keyword>
<dbReference type="EMBL" id="SPDV01000003">
    <property type="protein sequence ID" value="TFI59869.1"/>
    <property type="molecule type" value="Genomic_DNA"/>
</dbReference>
<proteinExistence type="predicted"/>
<name>A0A4Y8ZY74_9SPHN</name>
<comment type="caution">
    <text evidence="2">The sequence shown here is derived from an EMBL/GenBank/DDBJ whole genome shotgun (WGS) entry which is preliminary data.</text>
</comment>
<protein>
    <submittedName>
        <fullName evidence="2">YeeE/YedE family protein</fullName>
    </submittedName>
</protein>
<evidence type="ECO:0000313" key="3">
    <source>
        <dbReference type="Proteomes" id="UP000298213"/>
    </source>
</evidence>
<feature type="transmembrane region" description="Helical" evidence="1">
    <location>
        <begin position="102"/>
        <end position="125"/>
    </location>
</feature>
<dbReference type="Proteomes" id="UP000298213">
    <property type="component" value="Unassembled WGS sequence"/>
</dbReference>
<evidence type="ECO:0000256" key="1">
    <source>
        <dbReference type="SAM" id="Phobius"/>
    </source>
</evidence>
<evidence type="ECO:0000313" key="2">
    <source>
        <dbReference type="EMBL" id="TFI59869.1"/>
    </source>
</evidence>
<keyword evidence="3" id="KW-1185">Reference proteome</keyword>
<reference evidence="2 3" key="1">
    <citation type="submission" date="2019-03" db="EMBL/GenBank/DDBJ databases">
        <title>Genome sequence of Sphingomonas sp. 17J27-24.</title>
        <authorList>
            <person name="Kim M."/>
            <person name="Maeng S."/>
            <person name="Sathiyaraj S."/>
        </authorList>
    </citation>
    <scope>NUCLEOTIDE SEQUENCE [LARGE SCALE GENOMIC DNA]</scope>
    <source>
        <strain evidence="2 3">17J27-24</strain>
    </source>
</reference>
<dbReference type="RefSeq" id="WP_135083666.1">
    <property type="nucleotide sequence ID" value="NZ_SPDV01000003.1"/>
</dbReference>
<keyword evidence="1" id="KW-0812">Transmembrane</keyword>
<organism evidence="2 3">
    <name type="scientific">Sphingomonas parva</name>
    <dbReference type="NCBI Taxonomy" id="2555898"/>
    <lineage>
        <taxon>Bacteria</taxon>
        <taxon>Pseudomonadati</taxon>
        <taxon>Pseudomonadota</taxon>
        <taxon>Alphaproteobacteria</taxon>
        <taxon>Sphingomonadales</taxon>
        <taxon>Sphingomonadaceae</taxon>
        <taxon>Sphingomonas</taxon>
    </lineage>
</organism>
<dbReference type="InterPro" id="IPR046513">
    <property type="entry name" value="DUF6691"/>
</dbReference>
<sequence>MSLVAGLLFGFGLTLAQMVNPQKVLNFLDFAGTWDPSLAFVLGGATITAAIGFRLAGRRAAPLFADRFQLPTAKDIDTPLVGGAVLFGIGWGLVGLCPGPAIASLAIAPGSVAVFVLALIAGMLLHRLLATRGVGSAGAKATSR</sequence>
<keyword evidence="1" id="KW-1133">Transmembrane helix</keyword>
<accession>A0A4Y8ZY74</accession>
<feature type="transmembrane region" description="Helical" evidence="1">
    <location>
        <begin position="78"/>
        <end position="96"/>
    </location>
</feature>
<gene>
    <name evidence="2" type="ORF">E2493_02530</name>
</gene>
<feature type="transmembrane region" description="Helical" evidence="1">
    <location>
        <begin position="37"/>
        <end position="57"/>
    </location>
</feature>
<dbReference type="OrthoDB" id="9790409at2"/>
<dbReference type="Pfam" id="PF20398">
    <property type="entry name" value="DUF6691"/>
    <property type="match status" value="1"/>
</dbReference>
<dbReference type="AlphaFoldDB" id="A0A4Y8ZY74"/>